<proteinExistence type="predicted"/>
<feature type="compositionally biased region" description="Basic residues" evidence="1">
    <location>
        <begin position="692"/>
        <end position="704"/>
    </location>
</feature>
<protein>
    <submittedName>
        <fullName evidence="2">Uncharacterized protein</fullName>
    </submittedName>
</protein>
<keyword evidence="3" id="KW-1185">Reference proteome</keyword>
<feature type="region of interest" description="Disordered" evidence="1">
    <location>
        <begin position="516"/>
        <end position="548"/>
    </location>
</feature>
<accession>A0A2P6MZM4</accession>
<feature type="region of interest" description="Disordered" evidence="1">
    <location>
        <begin position="1"/>
        <end position="27"/>
    </location>
</feature>
<feature type="region of interest" description="Disordered" evidence="1">
    <location>
        <begin position="381"/>
        <end position="412"/>
    </location>
</feature>
<dbReference type="AlphaFoldDB" id="A0A2P6MZM4"/>
<dbReference type="EMBL" id="MDYQ01000277">
    <property type="protein sequence ID" value="PRP77162.1"/>
    <property type="molecule type" value="Genomic_DNA"/>
</dbReference>
<feature type="compositionally biased region" description="Basic and acidic residues" evidence="1">
    <location>
        <begin position="291"/>
        <end position="309"/>
    </location>
</feature>
<feature type="region of interest" description="Disordered" evidence="1">
    <location>
        <begin position="678"/>
        <end position="708"/>
    </location>
</feature>
<evidence type="ECO:0000313" key="2">
    <source>
        <dbReference type="EMBL" id="PRP77162.1"/>
    </source>
</evidence>
<gene>
    <name evidence="2" type="ORF">PROFUN_15043</name>
</gene>
<evidence type="ECO:0000313" key="3">
    <source>
        <dbReference type="Proteomes" id="UP000241769"/>
    </source>
</evidence>
<dbReference type="Proteomes" id="UP000241769">
    <property type="component" value="Unassembled WGS sequence"/>
</dbReference>
<dbReference type="InParanoid" id="A0A2P6MZM4"/>
<sequence length="721" mass="80866">MYAYSSGPLPSRSRENETKRRKAKNPLKAANNHLLLRQFEDAILTAADGLSVTSSQQIFSPATARSSLIQSSLEQSLQDSRIPSSSTDVDGGNVDSPGLSLDLCLQRLASLTTTGNRKEIDATPYMVVIVQSLFELEFQSQKKSVFSEDDVKYHQQILEFLWNFYGSIYDVPYKILFLTINLLIIGHHHKEARSMLHYSLEIDSPSLTPQHPTMRKTKRNLSPEEAEKLVQVYLFHVLPKMGLVTEGLAYLETPIDVEYETESQHHNPLGLIPKEKRQMLRDRLMENYESQKVEKPEVKTPETEEEPAKTEAIVDTTTTASESSREIESQGKMRRQPLDWLTTIRRLCSQNRSVLYAAIVAGFSVLSLFVWLRSKSAVTASAEKDKKQPIRGGKRITQTSRQQQMGGQTRQTLVRGQQPMRGGERGWSSLGELFRSFISMGGRPIVKIDTESLARQKTESNSTFTSLKKPPVLRGIATTARMTVIETPYIVPKPSAPSLDESDLKTTDIEVHDVASTEAPPTYDELYPPENPSINDSAPASLSNLPDDRLPEDTREYISSQPLLSLQQKKSGDIHKGFNTLYPRAQLQPFRLEEDEWVALMKGINHSVKKSAGKDAAIGTVGILQMIPIFGQAVSPIGGKVKELAVYSAQEHLEEAIAGANTEVLRSKGLFAQIEMVNPSPSPSPSLQSQERHRRKESQRKQWNKRPDAHMMISLYTIKQE</sequence>
<organism evidence="2 3">
    <name type="scientific">Planoprotostelium fungivorum</name>
    <dbReference type="NCBI Taxonomy" id="1890364"/>
    <lineage>
        <taxon>Eukaryota</taxon>
        <taxon>Amoebozoa</taxon>
        <taxon>Evosea</taxon>
        <taxon>Variosea</taxon>
        <taxon>Cavosteliida</taxon>
        <taxon>Cavosteliaceae</taxon>
        <taxon>Planoprotostelium</taxon>
    </lineage>
</organism>
<evidence type="ECO:0000256" key="1">
    <source>
        <dbReference type="SAM" id="MobiDB-lite"/>
    </source>
</evidence>
<comment type="caution">
    <text evidence="2">The sequence shown here is derived from an EMBL/GenBank/DDBJ whole genome shotgun (WGS) entry which is preliminary data.</text>
</comment>
<name>A0A2P6MZM4_9EUKA</name>
<feature type="region of interest" description="Disordered" evidence="1">
    <location>
        <begin position="291"/>
        <end position="331"/>
    </location>
</feature>
<feature type="compositionally biased region" description="Polar residues" evidence="1">
    <location>
        <begin position="532"/>
        <end position="544"/>
    </location>
</feature>
<reference evidence="2 3" key="1">
    <citation type="journal article" date="2018" name="Genome Biol. Evol.">
        <title>Multiple Roots of Fruiting Body Formation in Amoebozoa.</title>
        <authorList>
            <person name="Hillmann F."/>
            <person name="Forbes G."/>
            <person name="Novohradska S."/>
            <person name="Ferling I."/>
            <person name="Riege K."/>
            <person name="Groth M."/>
            <person name="Westermann M."/>
            <person name="Marz M."/>
            <person name="Spaller T."/>
            <person name="Winckler T."/>
            <person name="Schaap P."/>
            <person name="Glockner G."/>
        </authorList>
    </citation>
    <scope>NUCLEOTIDE SEQUENCE [LARGE SCALE GENOMIC DNA]</scope>
    <source>
        <strain evidence="2 3">Jena</strain>
    </source>
</reference>
<feature type="compositionally biased region" description="Low complexity" evidence="1">
    <location>
        <begin position="397"/>
        <end position="412"/>
    </location>
</feature>